<feature type="region of interest" description="Disordered" evidence="1">
    <location>
        <begin position="40"/>
        <end position="61"/>
    </location>
</feature>
<dbReference type="AlphaFoldDB" id="A0A7J8TAL1"/>
<evidence type="ECO:0000313" key="2">
    <source>
        <dbReference type="EMBL" id="MBA0635217.1"/>
    </source>
</evidence>
<keyword evidence="3" id="KW-1185">Reference proteome</keyword>
<dbReference type="EMBL" id="JABFAC010241080">
    <property type="protein sequence ID" value="MBA0635217.1"/>
    <property type="molecule type" value="Genomic_DNA"/>
</dbReference>
<comment type="caution">
    <text evidence="2">The sequence shown here is derived from an EMBL/GenBank/DDBJ whole genome shotgun (WGS) entry which is preliminary data.</text>
</comment>
<protein>
    <submittedName>
        <fullName evidence="2">Uncharacterized protein</fullName>
    </submittedName>
</protein>
<feature type="compositionally biased region" description="Basic and acidic residues" evidence="1">
    <location>
        <begin position="44"/>
        <end position="61"/>
    </location>
</feature>
<name>A0A7J8TAL1_GOSDV</name>
<sequence>MLLLNNSESRWLFLHISRRNKKFDVSKNFSKSKSKGVVINDESIGEKKKDSSSSSNKDDEHVSNYIAITTFFNNPTVTDSEADSDSDIESNGEFLETYKTMLEK</sequence>
<reference evidence="2 3" key="1">
    <citation type="journal article" date="2019" name="Genome Biol. Evol.">
        <title>Insights into the evolution of the New World diploid cottons (Gossypium, subgenus Houzingenia) based on genome sequencing.</title>
        <authorList>
            <person name="Grover C.E."/>
            <person name="Arick M.A. 2nd"/>
            <person name="Thrash A."/>
            <person name="Conover J.L."/>
            <person name="Sanders W.S."/>
            <person name="Peterson D.G."/>
            <person name="Frelichowski J.E."/>
            <person name="Scheffler J.A."/>
            <person name="Scheffler B.E."/>
            <person name="Wendel J.F."/>
        </authorList>
    </citation>
    <scope>NUCLEOTIDE SEQUENCE [LARGE SCALE GENOMIC DNA]</scope>
    <source>
        <strain evidence="2">27</strain>
        <tissue evidence="2">Leaf</tissue>
    </source>
</reference>
<accession>A0A7J8TAL1</accession>
<organism evidence="2 3">
    <name type="scientific">Gossypium davidsonii</name>
    <name type="common">Davidson's cotton</name>
    <name type="synonym">Gossypium klotzschianum subsp. davidsonii</name>
    <dbReference type="NCBI Taxonomy" id="34287"/>
    <lineage>
        <taxon>Eukaryota</taxon>
        <taxon>Viridiplantae</taxon>
        <taxon>Streptophyta</taxon>
        <taxon>Embryophyta</taxon>
        <taxon>Tracheophyta</taxon>
        <taxon>Spermatophyta</taxon>
        <taxon>Magnoliopsida</taxon>
        <taxon>eudicotyledons</taxon>
        <taxon>Gunneridae</taxon>
        <taxon>Pentapetalae</taxon>
        <taxon>rosids</taxon>
        <taxon>malvids</taxon>
        <taxon>Malvales</taxon>
        <taxon>Malvaceae</taxon>
        <taxon>Malvoideae</taxon>
        <taxon>Gossypium</taxon>
    </lineage>
</organism>
<evidence type="ECO:0000256" key="1">
    <source>
        <dbReference type="SAM" id="MobiDB-lite"/>
    </source>
</evidence>
<evidence type="ECO:0000313" key="3">
    <source>
        <dbReference type="Proteomes" id="UP000593561"/>
    </source>
</evidence>
<gene>
    <name evidence="2" type="ORF">Godav_025135</name>
</gene>
<dbReference type="Proteomes" id="UP000593561">
    <property type="component" value="Unassembled WGS sequence"/>
</dbReference>
<proteinExistence type="predicted"/>